<name>A0A9P1TAQ9_LISMN</name>
<evidence type="ECO:0000313" key="2">
    <source>
        <dbReference type="Proteomes" id="UP000365297"/>
    </source>
</evidence>
<dbReference type="AlphaFoldDB" id="A0A9P1TAQ9"/>
<comment type="caution">
    <text evidence="1">The sequence shown here is derived from an EMBL/GenBank/DDBJ whole genome shotgun (WGS) entry which is preliminary data.</text>
</comment>
<organism evidence="1 2">
    <name type="scientific">Listeria monocytogenes</name>
    <dbReference type="NCBI Taxonomy" id="1639"/>
    <lineage>
        <taxon>Bacteria</taxon>
        <taxon>Bacillati</taxon>
        <taxon>Bacillota</taxon>
        <taxon>Bacilli</taxon>
        <taxon>Bacillales</taxon>
        <taxon>Listeriaceae</taxon>
        <taxon>Listeria</taxon>
    </lineage>
</organism>
<dbReference type="EMBL" id="AAAIXK010000003">
    <property type="protein sequence ID" value="EAC5550220.1"/>
    <property type="molecule type" value="Genomic_DNA"/>
</dbReference>
<evidence type="ECO:0000313" key="1">
    <source>
        <dbReference type="EMBL" id="EAC5550220.1"/>
    </source>
</evidence>
<dbReference type="Gene3D" id="2.40.30.200">
    <property type="match status" value="1"/>
</dbReference>
<protein>
    <recommendedName>
        <fullName evidence="3">Phage tail protein</fullName>
    </recommendedName>
</protein>
<sequence>MYEFQGLDAVEEHRPSTASRISEKIEFGDFNSQDEGLHLITRDAPTPAEKEVIDDVPFMQGVYDFSSMLGERVFQNRLISYEFQLFNVPYRERKIAEIKLKQKLMGLGNSALKDSHDIGFYWLGKCTSVTIEDDETYQNLKVTIAFDCYPFMISEKQEWDDVWDTVDFAFDIFQHMSFTVDGEKRVSLFNAGSASVPVKVKSSEGIRILKGNTEYYFTSGVTNDESFRISSGKTDLVLRGNANVDFSFVKEVLG</sequence>
<dbReference type="Proteomes" id="UP000365297">
    <property type="component" value="Unassembled WGS sequence"/>
</dbReference>
<gene>
    <name evidence="1" type="ORF">ARY78_07255</name>
</gene>
<proteinExistence type="predicted"/>
<accession>A0A9P1TAQ9</accession>
<evidence type="ECO:0008006" key="3">
    <source>
        <dbReference type="Google" id="ProtNLM"/>
    </source>
</evidence>
<reference evidence="1 2" key="1">
    <citation type="submission" date="2018-06" db="EMBL/GenBank/DDBJ databases">
        <authorList>
            <consortium name="GenomeTrakr: Next Generation Sequencing Network for Food Pathogen Tracability"/>
        </authorList>
    </citation>
    <scope>NUCLEOTIDE SEQUENCE [LARGE SCALE GENOMIC DNA]</scope>
    <source>
        <strain evidence="1 2">FDA00007096</strain>
    </source>
</reference>